<comment type="caution">
    <text evidence="1">The sequence shown here is derived from an EMBL/GenBank/DDBJ whole genome shotgun (WGS) entry which is preliminary data.</text>
</comment>
<protein>
    <recommendedName>
        <fullName evidence="3">Resolvase/invertase-type recombinase catalytic domain-containing protein</fullName>
    </recommendedName>
</protein>
<accession>A0A401UU96</accession>
<reference evidence="1 2" key="1">
    <citation type="submission" date="2018-11" db="EMBL/GenBank/DDBJ databases">
        <title>Genome sequencing and assembly of Clostridium tagluense strain A121.</title>
        <authorList>
            <person name="Murakami T."/>
            <person name="Segawa T."/>
            <person name="Shcherbakova V.A."/>
            <person name="Mori H."/>
            <person name="Yoshimura Y."/>
        </authorList>
    </citation>
    <scope>NUCLEOTIDE SEQUENCE [LARGE SCALE GENOMIC DNA]</scope>
    <source>
        <strain evidence="1 2">A121</strain>
    </source>
</reference>
<name>A0A401UU96_9CLOT</name>
<gene>
    <name evidence="1" type="ORF">Ctaglu_47480</name>
</gene>
<dbReference type="EMBL" id="BHYK01000060">
    <property type="protein sequence ID" value="GCD13125.1"/>
    <property type="molecule type" value="Genomic_DNA"/>
</dbReference>
<evidence type="ECO:0008006" key="3">
    <source>
        <dbReference type="Google" id="ProtNLM"/>
    </source>
</evidence>
<organism evidence="1 2">
    <name type="scientific">Clostridium tagluense</name>
    <dbReference type="NCBI Taxonomy" id="360422"/>
    <lineage>
        <taxon>Bacteria</taxon>
        <taxon>Bacillati</taxon>
        <taxon>Bacillota</taxon>
        <taxon>Clostridia</taxon>
        <taxon>Eubacteriales</taxon>
        <taxon>Clostridiaceae</taxon>
        <taxon>Clostridium</taxon>
    </lineage>
</organism>
<dbReference type="RefSeq" id="WP_125006396.1">
    <property type="nucleotide sequence ID" value="NZ_BHYK01000060.1"/>
</dbReference>
<dbReference type="AlphaFoldDB" id="A0A401UU96"/>
<proteinExistence type="predicted"/>
<sequence>MNPRNVIIIPPTFPNQQSRYLGTPGKTHVVGYVRVEKGTGAGVKIRKNIRQLIADQPELGYAMIDYYQTQNQDLTYRSFFNICKTIRSGCIDVLIIYSC</sequence>
<evidence type="ECO:0000313" key="2">
    <source>
        <dbReference type="Proteomes" id="UP000287872"/>
    </source>
</evidence>
<evidence type="ECO:0000313" key="1">
    <source>
        <dbReference type="EMBL" id="GCD13125.1"/>
    </source>
</evidence>
<dbReference type="Proteomes" id="UP000287872">
    <property type="component" value="Unassembled WGS sequence"/>
</dbReference>
<keyword evidence="2" id="KW-1185">Reference proteome</keyword>